<dbReference type="PIRSF" id="PIRSF011396">
    <property type="entry name" value="Trp_halogenase"/>
    <property type="match status" value="1"/>
</dbReference>
<dbReference type="Pfam" id="PF04820">
    <property type="entry name" value="Trp_halogenase"/>
    <property type="match status" value="1"/>
</dbReference>
<feature type="binding site" evidence="2">
    <location>
        <position position="347"/>
    </location>
    <ligand>
        <name>FAD</name>
        <dbReference type="ChEBI" id="CHEBI:57692"/>
    </ligand>
</feature>
<feature type="binding site" evidence="2">
    <location>
        <position position="334"/>
    </location>
    <ligand>
        <name>FAD</name>
        <dbReference type="ChEBI" id="CHEBI:57692"/>
    </ligand>
</feature>
<reference evidence="5" key="1">
    <citation type="submission" date="2017-06" db="EMBL/GenBank/DDBJ databases">
        <title>FDA dAtabase for Regulatory Grade micrObial Sequences (FDA-ARGOS): Supporting development and validation of Infectious Disease Dx tests.</title>
        <authorList>
            <person name="Minogue T."/>
            <person name="Wolcott M."/>
            <person name="Wasieloski L."/>
            <person name="Aguilar W."/>
            <person name="Moore D."/>
            <person name="Tallon L."/>
            <person name="Sadzewicz L."/>
            <person name="Sengamalay N."/>
            <person name="Ott S."/>
            <person name="Godinez A."/>
            <person name="Nagaraj S."/>
            <person name="Nadendla S."/>
            <person name="Geyer C."/>
            <person name="Sichtig H."/>
        </authorList>
    </citation>
    <scope>NUCLEOTIDE SEQUENCE [LARGE SCALE GENOMIC DNA]</scope>
    <source>
        <strain evidence="5">FDAARGOS_289</strain>
    </source>
</reference>
<accession>A0A1Z3U4Z9</accession>
<evidence type="ECO:0000313" key="6">
    <source>
        <dbReference type="Proteomes" id="UP001272940"/>
    </source>
</evidence>
<dbReference type="InterPro" id="IPR036188">
    <property type="entry name" value="FAD/NAD-bd_sf"/>
</dbReference>
<dbReference type="KEGG" id="bvc:CEP68_01695"/>
<keyword evidence="6" id="KW-1185">Reference proteome</keyword>
<dbReference type="SUPFAM" id="SSF51905">
    <property type="entry name" value="FAD/NAD(P)-binding domain"/>
    <property type="match status" value="1"/>
</dbReference>
<keyword evidence="2" id="KW-0274">FAD</keyword>
<sequence length="508" mass="57234">MTPAPLKRILIVGGGTAGWMAAAALAHVTRGTVKVELVESEVIGTVGVGEATIPPILLFNQLLGIDENEFIRATQATYKLGIQFNDWFQKGRSYFHPFGTYGTRIDAASFHQYWLRLNKAGLDDDLDAYSVTTMAARSGRFTRPDTDPRGAASQMTYAFHFDAGLYARFLRQRAEANGVVRYEGKIADVRLRDGDGFIQSVRLDDGRELEADFFVDCSGFRGLLIEGALKTGYEDWTHWLPADRAVAMPCTRVGDPTPYTQSTALEAGWRWRIPLQHRTGNGYVYCSPFISDDEAQAKLRASLDGEAMAEPNFLRFTTGRRKKTWNKNCLALGLASGFLEPLESTSIHLVQSGISKLLLHFPDTGFAQADIDNYNRMMRLETERIRDFIILHYHATARDDSPLWRHVRTMPIPETLKQKMDQFRSRGRIFRYEDELFQETSWIAVLLGQGVIPERHDPITETIPLEQVQQWLQKMKAMIQHGVARMPTHEAFIAANCKAPPLQQGGDA</sequence>
<dbReference type="PANTHER" id="PTHR43747">
    <property type="entry name" value="FAD-BINDING PROTEIN"/>
    <property type="match status" value="1"/>
</dbReference>
<dbReference type="GO" id="GO:0000166">
    <property type="term" value="F:nucleotide binding"/>
    <property type="evidence" value="ECO:0007669"/>
    <property type="project" value="UniProtKB-KW"/>
</dbReference>
<dbReference type="PANTHER" id="PTHR43747:SF4">
    <property type="entry name" value="FLAVIN-DEPENDENT TRYPTOPHAN HALOGENASE"/>
    <property type="match status" value="1"/>
</dbReference>
<dbReference type="InterPro" id="IPR006905">
    <property type="entry name" value="Flavin_halogenase"/>
</dbReference>
<dbReference type="InterPro" id="IPR033856">
    <property type="entry name" value="Trp_halogen"/>
</dbReference>
<dbReference type="GO" id="GO:0004497">
    <property type="term" value="F:monooxygenase activity"/>
    <property type="evidence" value="ECO:0007669"/>
    <property type="project" value="InterPro"/>
</dbReference>
<dbReference type="InterPro" id="IPR050816">
    <property type="entry name" value="Flavin-dep_Halogenase_NPB"/>
</dbReference>
<feature type="binding site" evidence="2">
    <location>
        <position position="343"/>
    </location>
    <ligand>
        <name>L-tryptophan</name>
        <dbReference type="ChEBI" id="CHEBI:57912"/>
    </ligand>
</feature>
<evidence type="ECO:0000313" key="3">
    <source>
        <dbReference type="EMBL" id="ASE38322.1"/>
    </source>
</evidence>
<reference evidence="4" key="3">
    <citation type="submission" date="2022-06" db="EMBL/GenBank/DDBJ databases">
        <authorList>
            <person name="Hesketh-Best P.J."/>
            <person name="Koch M.J."/>
        </authorList>
    </citation>
    <scope>NUCLEOTIDE SEQUENCE</scope>
    <source>
        <strain evidence="4">PC206-O</strain>
    </source>
</reference>
<keyword evidence="2" id="KW-0285">Flavoprotein</keyword>
<dbReference type="GeneID" id="34013390"/>
<keyword evidence="2" id="KW-0547">Nucleotide-binding</keyword>
<dbReference type="EMBL" id="CP022048">
    <property type="protein sequence ID" value="ASE38322.1"/>
    <property type="molecule type" value="Genomic_DNA"/>
</dbReference>
<dbReference type="Gene3D" id="3.50.50.60">
    <property type="entry name" value="FAD/NAD(P)-binding domain"/>
    <property type="match status" value="1"/>
</dbReference>
<evidence type="ECO:0000313" key="5">
    <source>
        <dbReference type="Proteomes" id="UP000197050"/>
    </source>
</evidence>
<evidence type="ECO:0000313" key="4">
    <source>
        <dbReference type="EMBL" id="MDX2333590.1"/>
    </source>
</evidence>
<reference evidence="4 6" key="4">
    <citation type="journal article" date="2023" name="FEMS Microbes">
        <title>Whole genomes of deep-sea sponge-associated bacteria exhibit high novel natural product potential.</title>
        <authorList>
            <person name="Hesketh-Best P.J."/>
            <person name="January G.G."/>
            <person name="Koch M.J."/>
            <person name="Warburton P.J."/>
            <person name="Howell K.L."/>
            <person name="Upton M."/>
        </authorList>
    </citation>
    <scope>NUCLEOTIDE SEQUENCE [LARGE SCALE GENOMIC DNA]</scope>
    <source>
        <strain evidence="4 6">PC206-O</strain>
    </source>
</reference>
<gene>
    <name evidence="3" type="ORF">CEP68_01695</name>
    <name evidence="4" type="ORF">NJD11_01370</name>
</gene>
<dbReference type="RefSeq" id="WP_066625978.1">
    <property type="nucleotide sequence ID" value="NZ_CP022048.2"/>
</dbReference>
<feature type="active site" evidence="1">
    <location>
        <position position="79"/>
    </location>
</feature>
<organism evidence="3 5">
    <name type="scientific">Brevundimonas vesicularis</name>
    <name type="common">Pseudomonas vesicularis</name>
    <dbReference type="NCBI Taxonomy" id="41276"/>
    <lineage>
        <taxon>Bacteria</taxon>
        <taxon>Pseudomonadati</taxon>
        <taxon>Pseudomonadota</taxon>
        <taxon>Alphaproteobacteria</taxon>
        <taxon>Caulobacterales</taxon>
        <taxon>Caulobacteraceae</taxon>
        <taxon>Brevundimonas</taxon>
    </lineage>
</organism>
<name>A0A1Z3U4Z9_BREVE</name>
<dbReference type="Proteomes" id="UP001272940">
    <property type="component" value="Unassembled WGS sequence"/>
</dbReference>
<evidence type="ECO:0000256" key="2">
    <source>
        <dbReference type="PIRSR" id="PIRSR011396-2"/>
    </source>
</evidence>
<protein>
    <submittedName>
        <fullName evidence="3">Tryptophan 7-halogenase</fullName>
    </submittedName>
</protein>
<feature type="binding site" evidence="2">
    <location>
        <begin position="14"/>
        <end position="17"/>
    </location>
    <ligand>
        <name>FAD</name>
        <dbReference type="ChEBI" id="CHEBI:57692"/>
    </ligand>
</feature>
<reference evidence="3" key="2">
    <citation type="submission" date="2017-12" db="EMBL/GenBank/DDBJ databases">
        <title>FDA dAtabase for Regulatory Grade micrObial Sequences (FDA-ARGOS): Supporting development and validation of Infectious Disease Dx tests.</title>
        <authorList>
            <person name="Campos J."/>
            <person name="Goldberg B."/>
            <person name="Tallon L."/>
            <person name="Sadzewicz L."/>
            <person name="Sengamalay N."/>
            <person name="Ott S."/>
            <person name="Godinez A."/>
            <person name="Nagaraj S."/>
            <person name="Vavikolanu K."/>
            <person name="Vyas G."/>
            <person name="Nadendla S."/>
            <person name="Aluvathingal J."/>
            <person name="Geyer C."/>
            <person name="Nandy P."/>
            <person name="Hobson J."/>
            <person name="Sichtig H."/>
        </authorList>
    </citation>
    <scope>NUCLEOTIDE SEQUENCE</scope>
    <source>
        <strain evidence="3">FDAARGOS_289</strain>
    </source>
</reference>
<proteinExistence type="predicted"/>
<evidence type="ECO:0000256" key="1">
    <source>
        <dbReference type="PIRSR" id="PIRSR011396-1"/>
    </source>
</evidence>
<dbReference type="AlphaFoldDB" id="A0A1Z3U4Z9"/>
<dbReference type="Proteomes" id="UP000197050">
    <property type="component" value="Chromosome"/>
</dbReference>
<dbReference type="EMBL" id="JAMYEC010000001">
    <property type="protein sequence ID" value="MDX2333590.1"/>
    <property type="molecule type" value="Genomic_DNA"/>
</dbReference>
<feature type="binding site" evidence="2">
    <location>
        <position position="79"/>
    </location>
    <ligand>
        <name>7-chloro-L-tryptophan</name>
        <dbReference type="ChEBI" id="CHEBI:58713"/>
    </ligand>
</feature>